<dbReference type="InterPro" id="IPR036890">
    <property type="entry name" value="HATPase_C_sf"/>
</dbReference>
<evidence type="ECO:0000313" key="4">
    <source>
        <dbReference type="Proteomes" id="UP000294513"/>
    </source>
</evidence>
<comment type="caution">
    <text evidence="3">The sequence shown here is derived from an EMBL/GenBank/DDBJ whole genome shotgun (WGS) entry which is preliminary data.</text>
</comment>
<keyword evidence="1" id="KW-0418">Kinase</keyword>
<dbReference type="InterPro" id="IPR003594">
    <property type="entry name" value="HATPase_dom"/>
</dbReference>
<keyword evidence="3" id="KW-0067">ATP-binding</keyword>
<dbReference type="GO" id="GO:0004674">
    <property type="term" value="F:protein serine/threonine kinase activity"/>
    <property type="evidence" value="ECO:0007669"/>
    <property type="project" value="UniProtKB-KW"/>
</dbReference>
<protein>
    <submittedName>
        <fullName evidence="3">ATP-binding protein</fullName>
    </submittedName>
</protein>
<keyword evidence="1" id="KW-0808">Transferase</keyword>
<feature type="non-terminal residue" evidence="3">
    <location>
        <position position="95"/>
    </location>
</feature>
<keyword evidence="4" id="KW-1185">Reference proteome</keyword>
<dbReference type="PANTHER" id="PTHR35526:SF3">
    <property type="entry name" value="ANTI-SIGMA-F FACTOR RSBW"/>
    <property type="match status" value="1"/>
</dbReference>
<accession>A0A4R5B7M3</accession>
<dbReference type="PANTHER" id="PTHR35526">
    <property type="entry name" value="ANTI-SIGMA-F FACTOR RSBW-RELATED"/>
    <property type="match status" value="1"/>
</dbReference>
<evidence type="ECO:0000256" key="1">
    <source>
        <dbReference type="ARBA" id="ARBA00022527"/>
    </source>
</evidence>
<gene>
    <name evidence="3" type="ORF">E1298_28165</name>
</gene>
<reference evidence="3 4" key="1">
    <citation type="submission" date="2019-03" db="EMBL/GenBank/DDBJ databases">
        <title>Draft genome sequences of novel Actinobacteria.</title>
        <authorList>
            <person name="Sahin N."/>
            <person name="Ay H."/>
            <person name="Saygin H."/>
        </authorList>
    </citation>
    <scope>NUCLEOTIDE SEQUENCE [LARGE SCALE GENOMIC DNA]</scope>
    <source>
        <strain evidence="3 4">H3C3</strain>
    </source>
</reference>
<proteinExistence type="predicted"/>
<keyword evidence="1" id="KW-0723">Serine/threonine-protein kinase</keyword>
<keyword evidence="3" id="KW-0547">Nucleotide-binding</keyword>
<dbReference type="OrthoDB" id="3472182at2"/>
<dbReference type="Proteomes" id="UP000294513">
    <property type="component" value="Unassembled WGS sequence"/>
</dbReference>
<dbReference type="Pfam" id="PF13581">
    <property type="entry name" value="HATPase_c_2"/>
    <property type="match status" value="1"/>
</dbReference>
<feature type="domain" description="Histidine kinase/HSP90-like ATPase" evidence="2">
    <location>
        <begin position="21"/>
        <end position="91"/>
    </location>
</feature>
<name>A0A4R5B7M3_9ACTN</name>
<evidence type="ECO:0000313" key="3">
    <source>
        <dbReference type="EMBL" id="TDD79282.1"/>
    </source>
</evidence>
<dbReference type="EMBL" id="SMKU01000179">
    <property type="protein sequence ID" value="TDD79282.1"/>
    <property type="molecule type" value="Genomic_DNA"/>
</dbReference>
<dbReference type="GO" id="GO:0005524">
    <property type="term" value="F:ATP binding"/>
    <property type="evidence" value="ECO:0007669"/>
    <property type="project" value="UniProtKB-KW"/>
</dbReference>
<dbReference type="InterPro" id="IPR050267">
    <property type="entry name" value="Anti-sigma-factor_SerPK"/>
</dbReference>
<dbReference type="CDD" id="cd16936">
    <property type="entry name" value="HATPase_RsbW-like"/>
    <property type="match status" value="1"/>
</dbReference>
<evidence type="ECO:0000259" key="2">
    <source>
        <dbReference type="Pfam" id="PF13581"/>
    </source>
</evidence>
<organism evidence="3 4">
    <name type="scientific">Actinomadura rubrisoli</name>
    <dbReference type="NCBI Taxonomy" id="2530368"/>
    <lineage>
        <taxon>Bacteria</taxon>
        <taxon>Bacillati</taxon>
        <taxon>Actinomycetota</taxon>
        <taxon>Actinomycetes</taxon>
        <taxon>Streptosporangiales</taxon>
        <taxon>Thermomonosporaceae</taxon>
        <taxon>Actinomadura</taxon>
    </lineage>
</organism>
<dbReference type="SUPFAM" id="SSF55874">
    <property type="entry name" value="ATPase domain of HSP90 chaperone/DNA topoisomerase II/histidine kinase"/>
    <property type="match status" value="1"/>
</dbReference>
<dbReference type="Gene3D" id="3.30.565.10">
    <property type="entry name" value="Histidine kinase-like ATPase, C-terminal domain"/>
    <property type="match status" value="1"/>
</dbReference>
<sequence>MTAMFEQTAAGPTAMRRGFLAIPETVRQARLIAEAQALQWALPHAVAKDAALIVSELLTNSVRATPYQSVTLRMFLVSNGLRIEVWDPSPTLPKP</sequence>
<dbReference type="AlphaFoldDB" id="A0A4R5B7M3"/>